<dbReference type="GeneTree" id="ENSGT00940000177780"/>
<keyword evidence="1" id="KW-1133">Transmembrane helix</keyword>
<keyword evidence="3" id="KW-1185">Reference proteome</keyword>
<keyword evidence="1" id="KW-0812">Transmembrane</keyword>
<protein>
    <submittedName>
        <fullName evidence="2">Si:dkeyp-34f6.4</fullName>
    </submittedName>
</protein>
<keyword evidence="1" id="KW-0472">Membrane</keyword>
<evidence type="ECO:0000313" key="2">
    <source>
        <dbReference type="Ensembl" id="ENSPKIP00000023099.1"/>
    </source>
</evidence>
<name>A0A3B3RX91_9TELE</name>
<dbReference type="AlphaFoldDB" id="A0A3B3RX91"/>
<dbReference type="Ensembl" id="ENSPKIT00000003775.1">
    <property type="protein sequence ID" value="ENSPKIP00000023099.1"/>
    <property type="gene ID" value="ENSPKIG00000006857.1"/>
</dbReference>
<reference evidence="2" key="1">
    <citation type="submission" date="2025-08" db="UniProtKB">
        <authorList>
            <consortium name="Ensembl"/>
        </authorList>
    </citation>
    <scope>IDENTIFICATION</scope>
</reference>
<organism evidence="2 3">
    <name type="scientific">Paramormyrops kingsleyae</name>
    <dbReference type="NCBI Taxonomy" id="1676925"/>
    <lineage>
        <taxon>Eukaryota</taxon>
        <taxon>Metazoa</taxon>
        <taxon>Chordata</taxon>
        <taxon>Craniata</taxon>
        <taxon>Vertebrata</taxon>
        <taxon>Euteleostomi</taxon>
        <taxon>Actinopterygii</taxon>
        <taxon>Neopterygii</taxon>
        <taxon>Teleostei</taxon>
        <taxon>Osteoglossocephala</taxon>
        <taxon>Osteoglossomorpha</taxon>
        <taxon>Osteoglossiformes</taxon>
        <taxon>Mormyridae</taxon>
        <taxon>Paramormyrops</taxon>
    </lineage>
</organism>
<accession>A0A3B3RX91</accession>
<sequence length="77" mass="8202">GGCRSAAIPFLPVGLVNLIWLLPLVGQVFLPVCSLLKVILARELQLLHGLQALLRALRMPLHVLTAGKELAADVAAE</sequence>
<feature type="transmembrane region" description="Helical" evidence="1">
    <location>
        <begin position="18"/>
        <end position="40"/>
    </location>
</feature>
<reference evidence="2" key="2">
    <citation type="submission" date="2025-09" db="UniProtKB">
        <authorList>
            <consortium name="Ensembl"/>
        </authorList>
    </citation>
    <scope>IDENTIFICATION</scope>
</reference>
<evidence type="ECO:0000256" key="1">
    <source>
        <dbReference type="SAM" id="Phobius"/>
    </source>
</evidence>
<dbReference type="Proteomes" id="UP000261540">
    <property type="component" value="Unplaced"/>
</dbReference>
<proteinExistence type="predicted"/>
<evidence type="ECO:0000313" key="3">
    <source>
        <dbReference type="Proteomes" id="UP000261540"/>
    </source>
</evidence>